<protein>
    <recommendedName>
        <fullName evidence="11">Chloride channel protein</fullName>
    </recommendedName>
</protein>
<keyword evidence="9 11" id="KW-0868">Chloride</keyword>
<dbReference type="InterPro" id="IPR000644">
    <property type="entry name" value="CBS_dom"/>
</dbReference>
<evidence type="ECO:0000256" key="8">
    <source>
        <dbReference type="ARBA" id="ARBA00023136"/>
    </source>
</evidence>
<dbReference type="SUPFAM" id="SSF54631">
    <property type="entry name" value="CBS-domain pair"/>
    <property type="match status" value="1"/>
</dbReference>
<dbReference type="Gene3D" id="1.10.3080.10">
    <property type="entry name" value="Clc chloride channel"/>
    <property type="match status" value="1"/>
</dbReference>
<comment type="similarity">
    <text evidence="11">Belongs to the chloride channel (TC 2.A.49) family.</text>
</comment>
<dbReference type="InterPro" id="IPR019546">
    <property type="entry name" value="TAT_signal_bac_arc"/>
</dbReference>
<dbReference type="SUPFAM" id="SSF81340">
    <property type="entry name" value="Clc chloride channel"/>
    <property type="match status" value="1"/>
</dbReference>
<dbReference type="Pfam" id="PF00571">
    <property type="entry name" value="CBS"/>
    <property type="match status" value="2"/>
</dbReference>
<dbReference type="AlphaFoldDB" id="A0AB34JFT4"/>
<dbReference type="GO" id="GO:0016020">
    <property type="term" value="C:membrane"/>
    <property type="evidence" value="ECO:0007669"/>
    <property type="project" value="UniProtKB-SubCell"/>
</dbReference>
<evidence type="ECO:0000259" key="13">
    <source>
        <dbReference type="PROSITE" id="PS51371"/>
    </source>
</evidence>
<reference evidence="14 15" key="1">
    <citation type="journal article" date="2024" name="Science">
        <title>Giant polyketide synthase enzymes in the biosynthesis of giant marine polyether toxins.</title>
        <authorList>
            <person name="Fallon T.R."/>
            <person name="Shende V.V."/>
            <person name="Wierzbicki I.H."/>
            <person name="Pendleton A.L."/>
            <person name="Watervoot N.F."/>
            <person name="Auber R.P."/>
            <person name="Gonzalez D.J."/>
            <person name="Wisecaver J.H."/>
            <person name="Moore B.S."/>
        </authorList>
    </citation>
    <scope>NUCLEOTIDE SEQUENCE [LARGE SCALE GENOMIC DNA]</scope>
    <source>
        <strain evidence="14 15">12B1</strain>
    </source>
</reference>
<keyword evidence="6 11" id="KW-0406">Ion transport</keyword>
<dbReference type="PROSITE" id="PS51371">
    <property type="entry name" value="CBS"/>
    <property type="match status" value="1"/>
</dbReference>
<evidence type="ECO:0000256" key="7">
    <source>
        <dbReference type="ARBA" id="ARBA00023122"/>
    </source>
</evidence>
<keyword evidence="5 11" id="KW-1133">Transmembrane helix</keyword>
<feature type="region of interest" description="Disordered" evidence="12">
    <location>
        <begin position="664"/>
        <end position="683"/>
    </location>
</feature>
<dbReference type="InterPro" id="IPR001807">
    <property type="entry name" value="ClC"/>
</dbReference>
<sequence>MDSSAPLLYSASYRAQHRTTLSHQLRPLNPYTPPGAAARVHTFRALDFAARTSDVHSLSRLRAGRRSPAAAAASEWLAYAATGVAVGLSGFAITAAVEALGRVKLDATRASTRAGAAAGGFAVWLLASLAYAIAAALLVVCVDGAAAGSGIPEVKAYLNGTDLPRFLSRTTGLVKAAGICFSVSAGLIIGKEGPLIHLGAVLGSVFSSHWGDFPQRLTRRPDRERRDFITAGAAAGVAAAFSSPLAGVCFALEEAGEATYFRARLLWRTFLCTMLTTSTLWIATALSRGQDSYFGLLKYGTFDDASMFRIWEIPLLLLLGPVGGLGGAAFNGINARLSRWRVAAVAPHKARRLLEVAAVASLTAAASFGLPYLLPHCAPAVGDFQCLHTQNRYYCGEEQPHPHRLSCGDAPYNCTDAALYVRHACGEGQFNTYATLGMAPLDEAIHSFFHSPGRFDKLSLVVYCVVTFFLAVWTYGIQVPSGLFVPCILIGAAFGRLWGEVLRDALPTHAIHPGTYALAGAAAMLAGVTRLTLTLAIYVITPIMLTIFIAKSVADRFNISLYDIHIALKSLPFVEPDPPLALQGLVASNLMASPCITVFLDGPAVSVHDVLQETPFSGYAVVDREGRFRGTIMRSWLLLLLHRHMWRTAEASGGQEGVEVGYTSSAESRTNVSTSGGSGVYQEDGAALRRQRAPLTPAAVGIDAEDIPPEATLDLRPYVDVGAVAVSEHCPVAQCFELFRSLGLRHLPVLSLEHRVAGIITRQELSTDFAHDLH</sequence>
<comment type="subcellular location">
    <subcellularLocation>
        <location evidence="1 11">Membrane</location>
        <topology evidence="1 11">Multi-pass membrane protein</topology>
    </subcellularLocation>
</comment>
<feature type="transmembrane region" description="Helical" evidence="11">
    <location>
        <begin position="353"/>
        <end position="374"/>
    </location>
</feature>
<evidence type="ECO:0000256" key="11">
    <source>
        <dbReference type="RuleBase" id="RU361221"/>
    </source>
</evidence>
<feature type="transmembrane region" description="Helical" evidence="11">
    <location>
        <begin position="76"/>
        <end position="100"/>
    </location>
</feature>
<dbReference type="InterPro" id="IPR014743">
    <property type="entry name" value="Cl-channel_core"/>
</dbReference>
<evidence type="ECO:0000313" key="14">
    <source>
        <dbReference type="EMBL" id="KAL1520490.1"/>
    </source>
</evidence>
<dbReference type="PANTHER" id="PTHR11689">
    <property type="entry name" value="CHLORIDE CHANNEL PROTEIN CLC FAMILY MEMBER"/>
    <property type="match status" value="1"/>
</dbReference>
<keyword evidence="7 10" id="KW-0129">CBS domain</keyword>
<evidence type="ECO:0000256" key="2">
    <source>
        <dbReference type="ARBA" id="ARBA00022448"/>
    </source>
</evidence>
<proteinExistence type="inferred from homology"/>
<keyword evidence="4" id="KW-0677">Repeat</keyword>
<evidence type="ECO:0000256" key="4">
    <source>
        <dbReference type="ARBA" id="ARBA00022737"/>
    </source>
</evidence>
<dbReference type="PANTHER" id="PTHR11689:SF136">
    <property type="entry name" value="H(+)_CL(-) EXCHANGE TRANSPORTER 7"/>
    <property type="match status" value="1"/>
</dbReference>
<dbReference type="NCBIfam" id="TIGR01409">
    <property type="entry name" value="TAT_signal_seq"/>
    <property type="match status" value="1"/>
</dbReference>
<organism evidence="14 15">
    <name type="scientific">Prymnesium parvum</name>
    <name type="common">Toxic golden alga</name>
    <dbReference type="NCBI Taxonomy" id="97485"/>
    <lineage>
        <taxon>Eukaryota</taxon>
        <taxon>Haptista</taxon>
        <taxon>Haptophyta</taxon>
        <taxon>Prymnesiophyceae</taxon>
        <taxon>Prymnesiales</taxon>
        <taxon>Prymnesiaceae</taxon>
        <taxon>Prymnesium</taxon>
    </lineage>
</organism>
<name>A0AB34JFT4_PRYPA</name>
<keyword evidence="8 11" id="KW-0472">Membrane</keyword>
<feature type="transmembrane region" description="Helical" evidence="11">
    <location>
        <begin position="265"/>
        <end position="286"/>
    </location>
</feature>
<feature type="transmembrane region" description="Helical" evidence="11">
    <location>
        <begin position="313"/>
        <end position="333"/>
    </location>
</feature>
<feature type="domain" description="CBS" evidence="13">
    <location>
        <begin position="715"/>
        <end position="774"/>
    </location>
</feature>
<evidence type="ECO:0000256" key="5">
    <source>
        <dbReference type="ARBA" id="ARBA00022989"/>
    </source>
</evidence>
<dbReference type="InterPro" id="IPR046342">
    <property type="entry name" value="CBS_dom_sf"/>
</dbReference>
<feature type="transmembrane region" description="Helical" evidence="11">
    <location>
        <begin position="482"/>
        <end position="498"/>
    </location>
</feature>
<evidence type="ECO:0000313" key="15">
    <source>
        <dbReference type="Proteomes" id="UP001515480"/>
    </source>
</evidence>
<dbReference type="EMBL" id="JBGBPQ010000008">
    <property type="protein sequence ID" value="KAL1520490.1"/>
    <property type="molecule type" value="Genomic_DNA"/>
</dbReference>
<dbReference type="Proteomes" id="UP001515480">
    <property type="component" value="Unassembled WGS sequence"/>
</dbReference>
<keyword evidence="2 11" id="KW-0813">Transport</keyword>
<dbReference type="InterPro" id="IPR051280">
    <property type="entry name" value="Cl-channel/antiporter"/>
</dbReference>
<dbReference type="GO" id="GO:0005254">
    <property type="term" value="F:chloride channel activity"/>
    <property type="evidence" value="ECO:0007669"/>
    <property type="project" value="UniProtKB-UniRule"/>
</dbReference>
<keyword evidence="15" id="KW-1185">Reference proteome</keyword>
<feature type="transmembrane region" description="Helical" evidence="11">
    <location>
        <begin position="535"/>
        <end position="554"/>
    </location>
</feature>
<dbReference type="Pfam" id="PF00654">
    <property type="entry name" value="Voltage_CLC"/>
    <property type="match status" value="1"/>
</dbReference>
<evidence type="ECO:0000256" key="1">
    <source>
        <dbReference type="ARBA" id="ARBA00004141"/>
    </source>
</evidence>
<comment type="caution">
    <text evidence="14">The sequence shown here is derived from an EMBL/GenBank/DDBJ whole genome shotgun (WGS) entry which is preliminary data.</text>
</comment>
<evidence type="ECO:0000256" key="6">
    <source>
        <dbReference type="ARBA" id="ARBA00023065"/>
    </source>
</evidence>
<evidence type="ECO:0000256" key="9">
    <source>
        <dbReference type="ARBA" id="ARBA00023214"/>
    </source>
</evidence>
<evidence type="ECO:0000256" key="10">
    <source>
        <dbReference type="PROSITE-ProRule" id="PRU00703"/>
    </source>
</evidence>
<accession>A0AB34JFT4</accession>
<evidence type="ECO:0000256" key="3">
    <source>
        <dbReference type="ARBA" id="ARBA00022692"/>
    </source>
</evidence>
<feature type="transmembrane region" description="Helical" evidence="11">
    <location>
        <begin position="231"/>
        <end position="253"/>
    </location>
</feature>
<feature type="transmembrane region" description="Helical" evidence="11">
    <location>
        <begin position="121"/>
        <end position="146"/>
    </location>
</feature>
<feature type="compositionally biased region" description="Polar residues" evidence="12">
    <location>
        <begin position="664"/>
        <end position="675"/>
    </location>
</feature>
<keyword evidence="3 11" id="KW-0812">Transmembrane</keyword>
<feature type="transmembrane region" description="Helical" evidence="11">
    <location>
        <begin position="458"/>
        <end position="475"/>
    </location>
</feature>
<evidence type="ECO:0000256" key="12">
    <source>
        <dbReference type="SAM" id="MobiDB-lite"/>
    </source>
</evidence>
<feature type="transmembrane region" description="Helical" evidence="11">
    <location>
        <begin position="510"/>
        <end position="528"/>
    </location>
</feature>
<gene>
    <name evidence="14" type="ORF">AB1Y20_022070</name>
</gene>
<dbReference type="PRINTS" id="PR00762">
    <property type="entry name" value="CLCHANNEL"/>
</dbReference>